<comment type="caution">
    <text evidence="2">The sequence shown here is derived from an EMBL/GenBank/DDBJ whole genome shotgun (WGS) entry which is preliminary data.</text>
</comment>
<name>A0A0A2X4U4_9GAMM</name>
<evidence type="ECO:0000256" key="1">
    <source>
        <dbReference type="SAM" id="SignalP"/>
    </source>
</evidence>
<dbReference type="STRING" id="1300345.LF41_785"/>
<dbReference type="eggNOG" id="COG3063">
    <property type="taxonomic scope" value="Bacteria"/>
</dbReference>
<sequence length="389" mass="41930">MMSGVRVAAALACAALVAVAAVQMSRVDTEAGRAFGPDRLQRRLDAAPSPDAHRARQARAILATRPIDGRAYRTIALAEQRDALITIAGARGPRDPMTLATLTDRSLAAGEIETGLTHLDALLRVAPATRELFLPLLMPHLHDARVRDSLVERLAQDPPWRGAFLATLRSEAAPAADADALLAALARRTPADEDMQRTRIAVLDRAGRHADARAAWIATLPVHERALAEGVFDGGFEAGQGNVAGYGWWFDDVPGAIVEIARDAPRSGKAALSVEFDDRAVRFSAVHQSLALAPGRYRLQAAALDRVDSTRPFEWRLACTNGAKLAQLPLARDADWRVQSVDFDVPSACTQQSLVLVHAARSLAERRLRGRLLVDDLGIFLIPSSSSRG</sequence>
<gene>
    <name evidence="2" type="ORF">LF41_785</name>
</gene>
<evidence type="ECO:0000313" key="2">
    <source>
        <dbReference type="EMBL" id="KGQ20249.1"/>
    </source>
</evidence>
<dbReference type="Proteomes" id="UP000030518">
    <property type="component" value="Unassembled WGS sequence"/>
</dbReference>
<protein>
    <recommendedName>
        <fullName evidence="4">CBM-cenC domain-containing protein</fullName>
    </recommendedName>
</protein>
<proteinExistence type="predicted"/>
<keyword evidence="1" id="KW-0732">Signal</keyword>
<dbReference type="EMBL" id="JRKJ01000002">
    <property type="protein sequence ID" value="KGQ20249.1"/>
    <property type="molecule type" value="Genomic_DNA"/>
</dbReference>
<feature type="chain" id="PRO_5002007483" description="CBM-cenC domain-containing protein" evidence="1">
    <location>
        <begin position="21"/>
        <end position="389"/>
    </location>
</feature>
<reference evidence="2 3" key="1">
    <citation type="submission" date="2014-09" db="EMBL/GenBank/DDBJ databases">
        <title>Genome sequences of Lysobacter dokdonensis DS-58.</title>
        <authorList>
            <person name="Kim J.F."/>
            <person name="Kwak M.-J."/>
        </authorList>
    </citation>
    <scope>NUCLEOTIDE SEQUENCE [LARGE SCALE GENOMIC DNA]</scope>
    <source>
        <strain evidence="2 3">DS-58</strain>
    </source>
</reference>
<accession>A0A0A2X4U4</accession>
<evidence type="ECO:0008006" key="4">
    <source>
        <dbReference type="Google" id="ProtNLM"/>
    </source>
</evidence>
<keyword evidence="3" id="KW-1185">Reference proteome</keyword>
<dbReference type="PATRIC" id="fig|1300345.3.peg.109"/>
<feature type="signal peptide" evidence="1">
    <location>
        <begin position="1"/>
        <end position="20"/>
    </location>
</feature>
<organism evidence="2 3">
    <name type="scientific">Lysobacter dokdonensis DS-58</name>
    <dbReference type="NCBI Taxonomy" id="1300345"/>
    <lineage>
        <taxon>Bacteria</taxon>
        <taxon>Pseudomonadati</taxon>
        <taxon>Pseudomonadota</taxon>
        <taxon>Gammaproteobacteria</taxon>
        <taxon>Lysobacterales</taxon>
        <taxon>Lysobacteraceae</taxon>
        <taxon>Noviluteimonas</taxon>
    </lineage>
</organism>
<dbReference type="Gene3D" id="2.60.120.260">
    <property type="entry name" value="Galactose-binding domain-like"/>
    <property type="match status" value="1"/>
</dbReference>
<evidence type="ECO:0000313" key="3">
    <source>
        <dbReference type="Proteomes" id="UP000030518"/>
    </source>
</evidence>
<dbReference type="AlphaFoldDB" id="A0A0A2X4U4"/>